<organism evidence="1 2">
    <name type="scientific">Dovyalis caffra</name>
    <dbReference type="NCBI Taxonomy" id="77055"/>
    <lineage>
        <taxon>Eukaryota</taxon>
        <taxon>Viridiplantae</taxon>
        <taxon>Streptophyta</taxon>
        <taxon>Embryophyta</taxon>
        <taxon>Tracheophyta</taxon>
        <taxon>Spermatophyta</taxon>
        <taxon>Magnoliopsida</taxon>
        <taxon>eudicotyledons</taxon>
        <taxon>Gunneridae</taxon>
        <taxon>Pentapetalae</taxon>
        <taxon>rosids</taxon>
        <taxon>fabids</taxon>
        <taxon>Malpighiales</taxon>
        <taxon>Salicaceae</taxon>
        <taxon>Flacourtieae</taxon>
        <taxon>Dovyalis</taxon>
    </lineage>
</organism>
<evidence type="ECO:0000313" key="1">
    <source>
        <dbReference type="EMBL" id="CAK7325618.1"/>
    </source>
</evidence>
<keyword evidence="2" id="KW-1185">Reference proteome</keyword>
<sequence length="236" mass="25748">MTEPDTKLSLKLLVDKKANKVLFAEAGKDFVDFLFNLLSLPVGAVIRLITNSAMVGCVGNLYQSIESLNQTYVQPDQNKDLLLKPRVPNHVANVPLLLPDTNPAERKLYNCINAHRCVTDRKDTICAQCRNPMCHDVQFVGKNSFTAGSASEGGYVKGLVTYMVTDDLSVSPMSMISGVALLNKFSVKDFGALEERMAEFGINEGLELLKASLQSKAALTTVFLSKQDVKVDAASD</sequence>
<comment type="caution">
    <text evidence="1">The sequence shown here is derived from an EMBL/GenBank/DDBJ whole genome shotgun (WGS) entry which is preliminary data.</text>
</comment>
<dbReference type="AlphaFoldDB" id="A0AAV1QVG5"/>
<reference evidence="1 2" key="1">
    <citation type="submission" date="2024-01" db="EMBL/GenBank/DDBJ databases">
        <authorList>
            <person name="Waweru B."/>
        </authorList>
    </citation>
    <scope>NUCLEOTIDE SEQUENCE [LARGE SCALE GENOMIC DNA]</scope>
</reference>
<dbReference type="PANTHER" id="PTHR33103:SF19">
    <property type="entry name" value="OS09G0544700 PROTEIN"/>
    <property type="match status" value="1"/>
</dbReference>
<dbReference type="PANTHER" id="PTHR33103">
    <property type="entry name" value="OS01G0153900 PROTEIN"/>
    <property type="match status" value="1"/>
</dbReference>
<evidence type="ECO:0008006" key="3">
    <source>
        <dbReference type="Google" id="ProtNLM"/>
    </source>
</evidence>
<dbReference type="Proteomes" id="UP001314170">
    <property type="component" value="Unassembled WGS sequence"/>
</dbReference>
<dbReference type="InterPro" id="IPR007750">
    <property type="entry name" value="DUF674"/>
</dbReference>
<gene>
    <name evidence="1" type="ORF">DCAF_LOCUS3300</name>
</gene>
<dbReference type="EMBL" id="CAWUPB010000850">
    <property type="protein sequence ID" value="CAK7325618.1"/>
    <property type="molecule type" value="Genomic_DNA"/>
</dbReference>
<protein>
    <recommendedName>
        <fullName evidence="3">DUF674 domain-containing protein</fullName>
    </recommendedName>
</protein>
<name>A0AAV1QVG5_9ROSI</name>
<accession>A0AAV1QVG5</accession>
<evidence type="ECO:0000313" key="2">
    <source>
        <dbReference type="Proteomes" id="UP001314170"/>
    </source>
</evidence>
<proteinExistence type="predicted"/>
<dbReference type="Pfam" id="PF05056">
    <property type="entry name" value="DUF674"/>
    <property type="match status" value="1"/>
</dbReference>